<sequence>MFSGTRQQQTEQIYVLLHLIFVEKNPEMVRRMEKWVFKWVWSVAAFCCMKKCECDEVKRAFSLKSIIYQDAHWIEIEDLYKLQNAEVVKIGDNNDFTNCEYNMLIVHWMTHEGDMFKTLEIGRKRTGALHVDWFLKDVVYLEIARGMGGDDGAILLVSWGLIYPRYVRRNRSRARHY</sequence>
<comment type="caution">
    <text evidence="1">The sequence shown here is derived from an EMBL/GenBank/DDBJ whole genome shotgun (WGS) entry which is preliminary data.</text>
</comment>
<dbReference type="RefSeq" id="XP_053578632.1">
    <property type="nucleotide sequence ID" value="XM_053735066.1"/>
</dbReference>
<evidence type="ECO:0000313" key="2">
    <source>
        <dbReference type="Proteomes" id="UP000483820"/>
    </source>
</evidence>
<name>A0A6A5FUU9_CAERE</name>
<dbReference type="GeneID" id="78777568"/>
<dbReference type="AlphaFoldDB" id="A0A6A5FUU9"/>
<evidence type="ECO:0008006" key="3">
    <source>
        <dbReference type="Google" id="ProtNLM"/>
    </source>
</evidence>
<dbReference type="KEGG" id="crq:GCK72_022785"/>
<proteinExistence type="predicted"/>
<accession>A0A6A5FUU9</accession>
<reference evidence="1 2" key="1">
    <citation type="submission" date="2019-12" db="EMBL/GenBank/DDBJ databases">
        <title>Chromosome-level assembly of the Caenorhabditis remanei genome.</title>
        <authorList>
            <person name="Teterina A.A."/>
            <person name="Willis J.H."/>
            <person name="Phillips P.C."/>
        </authorList>
    </citation>
    <scope>NUCLEOTIDE SEQUENCE [LARGE SCALE GENOMIC DNA]</scope>
    <source>
        <strain evidence="1 2">PX506</strain>
        <tissue evidence="1">Whole organism</tissue>
    </source>
</reference>
<organism evidence="1 2">
    <name type="scientific">Caenorhabditis remanei</name>
    <name type="common">Caenorhabditis vulgaris</name>
    <dbReference type="NCBI Taxonomy" id="31234"/>
    <lineage>
        <taxon>Eukaryota</taxon>
        <taxon>Metazoa</taxon>
        <taxon>Ecdysozoa</taxon>
        <taxon>Nematoda</taxon>
        <taxon>Chromadorea</taxon>
        <taxon>Rhabditida</taxon>
        <taxon>Rhabditina</taxon>
        <taxon>Rhabditomorpha</taxon>
        <taxon>Rhabditoidea</taxon>
        <taxon>Rhabditidae</taxon>
        <taxon>Peloderinae</taxon>
        <taxon>Caenorhabditis</taxon>
    </lineage>
</organism>
<gene>
    <name evidence="1" type="ORF">GCK72_022785</name>
</gene>
<dbReference type="Proteomes" id="UP000483820">
    <property type="component" value="Chromosome X"/>
</dbReference>
<dbReference type="CTD" id="78777568"/>
<evidence type="ECO:0000313" key="1">
    <source>
        <dbReference type="EMBL" id="KAF1746332.1"/>
    </source>
</evidence>
<protein>
    <recommendedName>
        <fullName evidence="3">F-box associated domain-containing protein</fullName>
    </recommendedName>
</protein>
<dbReference type="EMBL" id="WUAV01000006">
    <property type="protein sequence ID" value="KAF1746332.1"/>
    <property type="molecule type" value="Genomic_DNA"/>
</dbReference>